<keyword evidence="5" id="KW-0597">Phosphoprotein</keyword>
<feature type="compositionally biased region" description="Acidic residues" evidence="12">
    <location>
        <begin position="518"/>
        <end position="527"/>
    </location>
</feature>
<protein>
    <recommendedName>
        <fullName evidence="11">Ran-binding protein 3</fullName>
    </recommendedName>
</protein>
<evidence type="ECO:0000256" key="6">
    <source>
        <dbReference type="ARBA" id="ARBA00022927"/>
    </source>
</evidence>
<dbReference type="PANTHER" id="PTHR23138">
    <property type="entry name" value="RAN BINDING PROTEIN"/>
    <property type="match status" value="1"/>
</dbReference>
<evidence type="ECO:0000256" key="10">
    <source>
        <dbReference type="ARBA" id="ARBA00065474"/>
    </source>
</evidence>
<dbReference type="PROSITE" id="PS50196">
    <property type="entry name" value="RANBD1"/>
    <property type="match status" value="1"/>
</dbReference>
<comment type="function">
    <text evidence="9">Acts as a cofactor for XPO1/CRM1-mediated nuclear export, perhaps as export complex scaffolding protein. Bound to XPO1/CRM1, stabilizes the XPO1/CRM1-cargo interaction. In the absence of Ran-bound GTP prevents binding of XPO1/CRM1 to the nuclear pore complex. Binds to CHC1/RCC1 and increases the guanine nucleotide exchange activity of CHC1/RCC1. Recruits XPO1/CRM1 to CHC1/RCC1 in a Ran-dependent manner. Negative regulator of TGF-beta signaling through interaction with the R-SMAD proteins, SMAD2 and SMAD3, and mediating their nuclear export.</text>
</comment>
<evidence type="ECO:0000256" key="8">
    <source>
        <dbReference type="ARBA" id="ARBA00023242"/>
    </source>
</evidence>
<dbReference type="GO" id="GO:0005634">
    <property type="term" value="C:nucleus"/>
    <property type="evidence" value="ECO:0007669"/>
    <property type="project" value="UniProtKB-SubCell"/>
</dbReference>
<evidence type="ECO:0000256" key="2">
    <source>
        <dbReference type="ARBA" id="ARBA00004496"/>
    </source>
</evidence>
<evidence type="ECO:0000256" key="1">
    <source>
        <dbReference type="ARBA" id="ARBA00004123"/>
    </source>
</evidence>
<dbReference type="CDD" id="cd13180">
    <property type="entry name" value="RanBD_RanBP3"/>
    <property type="match status" value="1"/>
</dbReference>
<comment type="subcellular location">
    <subcellularLocation>
        <location evidence="2">Cytoplasm</location>
    </subcellularLocation>
    <subcellularLocation>
        <location evidence="1">Nucleus</location>
    </subcellularLocation>
</comment>
<accession>A0A8C2PHS4</accession>
<evidence type="ECO:0000256" key="3">
    <source>
        <dbReference type="ARBA" id="ARBA00022448"/>
    </source>
</evidence>
<evidence type="ECO:0000256" key="5">
    <source>
        <dbReference type="ARBA" id="ARBA00022553"/>
    </source>
</evidence>
<evidence type="ECO:0000256" key="11">
    <source>
        <dbReference type="ARBA" id="ARBA00072605"/>
    </source>
</evidence>
<dbReference type="GO" id="GO:0005737">
    <property type="term" value="C:cytoplasm"/>
    <property type="evidence" value="ECO:0007669"/>
    <property type="project" value="UniProtKB-SubCell"/>
</dbReference>
<feature type="compositionally biased region" description="Low complexity" evidence="12">
    <location>
        <begin position="334"/>
        <end position="346"/>
    </location>
</feature>
<organism evidence="14">
    <name type="scientific">Capra hircus</name>
    <name type="common">Goat</name>
    <dbReference type="NCBI Taxonomy" id="9925"/>
    <lineage>
        <taxon>Eukaryota</taxon>
        <taxon>Metazoa</taxon>
        <taxon>Chordata</taxon>
        <taxon>Craniata</taxon>
        <taxon>Vertebrata</taxon>
        <taxon>Euteleostomi</taxon>
        <taxon>Mammalia</taxon>
        <taxon>Eutheria</taxon>
        <taxon>Laurasiatheria</taxon>
        <taxon>Artiodactyla</taxon>
        <taxon>Ruminantia</taxon>
        <taxon>Pecora</taxon>
        <taxon>Bovidae</taxon>
        <taxon>Caprinae</taxon>
        <taxon>Capra</taxon>
    </lineage>
</organism>
<dbReference type="GO" id="GO:0006611">
    <property type="term" value="P:protein export from nucleus"/>
    <property type="evidence" value="ECO:0007669"/>
    <property type="project" value="TreeGrafter"/>
</dbReference>
<reference evidence="14" key="1">
    <citation type="submission" date="2019-03" db="EMBL/GenBank/DDBJ databases">
        <title>Genome sequencing and reference-guided assembly of Black Bengal Goat (Capra hircus).</title>
        <authorList>
            <person name="Siddiki A.Z."/>
            <person name="Baten A."/>
            <person name="Billah M."/>
            <person name="Alam M.A.U."/>
            <person name="Shawrob K.S.M."/>
            <person name="Saha S."/>
            <person name="Chowdhury M."/>
            <person name="Rahman A.H."/>
            <person name="Stear M."/>
            <person name="Miah G."/>
            <person name="Das G.B."/>
            <person name="Hossain M.M."/>
            <person name="Kumkum M."/>
            <person name="Islam M.S."/>
            <person name="Mollah A.M."/>
            <person name="Ahsan A."/>
            <person name="Tusar F."/>
            <person name="Khan M.K.I."/>
        </authorList>
    </citation>
    <scope>NUCLEOTIDE SEQUENCE [LARGE SCALE GENOMIC DNA]</scope>
</reference>
<feature type="region of interest" description="Disordered" evidence="12">
    <location>
        <begin position="317"/>
        <end position="357"/>
    </location>
</feature>
<dbReference type="SUPFAM" id="SSF50729">
    <property type="entry name" value="PH domain-like"/>
    <property type="match status" value="1"/>
</dbReference>
<feature type="compositionally biased region" description="Basic and acidic residues" evidence="12">
    <location>
        <begin position="1"/>
        <end position="10"/>
    </location>
</feature>
<evidence type="ECO:0000313" key="14">
    <source>
        <dbReference type="Ensembl" id="ENSCHIP00010019054.1"/>
    </source>
</evidence>
<dbReference type="FunFam" id="2.30.29.30:FF:000106">
    <property type="entry name" value="ran-binding protein 3 isoform X2"/>
    <property type="match status" value="1"/>
</dbReference>
<evidence type="ECO:0000256" key="9">
    <source>
        <dbReference type="ARBA" id="ARBA00058720"/>
    </source>
</evidence>
<feature type="region of interest" description="Disordered" evidence="12">
    <location>
        <begin position="499"/>
        <end position="550"/>
    </location>
</feature>
<gene>
    <name evidence="14" type="primary">RANBP3</name>
</gene>
<keyword evidence="6" id="KW-0653">Protein transport</keyword>
<proteinExistence type="predicted"/>
<dbReference type="Gene3D" id="2.30.29.30">
    <property type="entry name" value="Pleckstrin-homology domain (PH domain)/Phosphotyrosine-binding domain (PTB)"/>
    <property type="match status" value="1"/>
</dbReference>
<dbReference type="PANTHER" id="PTHR23138:SF91">
    <property type="entry name" value="RAN-BINDING PROTEIN 3"/>
    <property type="match status" value="1"/>
</dbReference>
<dbReference type="Pfam" id="PF00638">
    <property type="entry name" value="Ran_BP1"/>
    <property type="match status" value="1"/>
</dbReference>
<dbReference type="InterPro" id="IPR000156">
    <property type="entry name" value="Ran_bind_dom"/>
</dbReference>
<feature type="region of interest" description="Disordered" evidence="12">
    <location>
        <begin position="1"/>
        <end position="246"/>
    </location>
</feature>
<feature type="compositionally biased region" description="Polar residues" evidence="12">
    <location>
        <begin position="120"/>
        <end position="138"/>
    </location>
</feature>
<dbReference type="Ensembl" id="ENSCHIT00010026744.1">
    <property type="protein sequence ID" value="ENSCHIP00010019054.1"/>
    <property type="gene ID" value="ENSCHIG00010013891.1"/>
</dbReference>
<evidence type="ECO:0000256" key="7">
    <source>
        <dbReference type="ARBA" id="ARBA00022990"/>
    </source>
</evidence>
<sequence>MADLANEEKPAIAPPVFVFQKEKGQKSSAEQKDLSDSGEEPRGEAEAPHHGTGHPESAGEHALELPVPASALARAPEAQLLPFPRELAGRSAGGSSPEGGEDSDREDGNYCPPVKRERTSSLTQFPPSQSVSKNNVFMPSTFCEPSAGNSDSEPEEKSSGFRLKPPTLIHGQAPSAVPSSGTNGVSIPADCAGAATSALPDNPARRSPSDEAPALEDKSQRNESSNASEEENCEKKEQGTQQAFVFGQNLRDRVKLINENTEVADMENAGHPSSETPAATNYFLQYISSSLENATNSADAASSKFVFGQNMSERVLSPPKLNELSSDANRENTAAESGSESSSQEATPEKESLAESAAAYTKATARKCLLEKVEVITGEEAESNVLQIQCKLFVFDKTSQSWVERGRGLLRLNDMASTDDGTLQSRLVMRTQGSLRLILNTKLWAQMQMDKASEKSIRITAMDTEDQGVKVFLISASSKDTGQLYAALHHRILALRSRVEQEQEAKAPAPEPGTAPSNEDDSDDDDVLTPSGAPTGGAGDEGDGQTAGST</sequence>
<feature type="compositionally biased region" description="Basic and acidic residues" evidence="12">
    <location>
        <begin position="203"/>
        <end position="221"/>
    </location>
</feature>
<keyword evidence="4" id="KW-0963">Cytoplasm</keyword>
<keyword evidence="3" id="KW-0813">Transport</keyword>
<keyword evidence="7" id="KW-0007">Acetylation</keyword>
<dbReference type="InterPro" id="IPR011993">
    <property type="entry name" value="PH-like_dom_sf"/>
</dbReference>
<feature type="compositionally biased region" description="Basic and acidic residues" evidence="12">
    <location>
        <begin position="20"/>
        <end position="49"/>
    </location>
</feature>
<name>A0A8C2PHS4_CAPHI</name>
<evidence type="ECO:0000256" key="4">
    <source>
        <dbReference type="ARBA" id="ARBA00022490"/>
    </source>
</evidence>
<dbReference type="SMART" id="SM00160">
    <property type="entry name" value="RanBD"/>
    <property type="match status" value="1"/>
</dbReference>
<keyword evidence="8" id="KW-0539">Nucleus</keyword>
<reference evidence="14" key="2">
    <citation type="submission" date="2025-08" db="UniProtKB">
        <authorList>
            <consortium name="Ensembl"/>
        </authorList>
    </citation>
    <scope>IDENTIFICATION</scope>
</reference>
<dbReference type="AlphaFoldDB" id="A0A8C2PHS4"/>
<evidence type="ECO:0000259" key="13">
    <source>
        <dbReference type="PROSITE" id="PS50196"/>
    </source>
</evidence>
<evidence type="ECO:0000256" key="12">
    <source>
        <dbReference type="SAM" id="MobiDB-lite"/>
    </source>
</evidence>
<feature type="domain" description="RanBD1" evidence="13">
    <location>
        <begin position="369"/>
        <end position="450"/>
    </location>
</feature>
<dbReference type="InterPro" id="IPR045255">
    <property type="entry name" value="RanBP1-like"/>
</dbReference>
<comment type="subunit">
    <text evidence="10">Interacts with CHC1 in a Ran-stimulated manner. Interacts with XPO1. Interacts (via its C-terminal R domain) with SMAD2 (dephosphorylated form via its MH1 and MH2 domains); the interaction results in the nuclear export of SMAD2 and termination of the TGF-beta signaling. Interacts (via its C-terminal R domain) with SMAD3 (dephosphorylated form via its MH1 domain); the interaction results in the nuclear export of SMAD3 and termination of the TGF-beta signaling.</text>
</comment>